<evidence type="ECO:0000313" key="2">
    <source>
        <dbReference type="Proteomes" id="UP000821866"/>
    </source>
</evidence>
<evidence type="ECO:0000313" key="1">
    <source>
        <dbReference type="EMBL" id="KAH8036434.1"/>
    </source>
</evidence>
<keyword evidence="2" id="KW-1185">Reference proteome</keyword>
<proteinExistence type="predicted"/>
<organism evidence="1 2">
    <name type="scientific">Rhipicephalus microplus</name>
    <name type="common">Cattle tick</name>
    <name type="synonym">Boophilus microplus</name>
    <dbReference type="NCBI Taxonomy" id="6941"/>
    <lineage>
        <taxon>Eukaryota</taxon>
        <taxon>Metazoa</taxon>
        <taxon>Ecdysozoa</taxon>
        <taxon>Arthropoda</taxon>
        <taxon>Chelicerata</taxon>
        <taxon>Arachnida</taxon>
        <taxon>Acari</taxon>
        <taxon>Parasitiformes</taxon>
        <taxon>Ixodida</taxon>
        <taxon>Ixodoidea</taxon>
        <taxon>Ixodidae</taxon>
        <taxon>Rhipicephalinae</taxon>
        <taxon>Rhipicephalus</taxon>
        <taxon>Boophilus</taxon>
    </lineage>
</organism>
<protein>
    <submittedName>
        <fullName evidence="1">Uncharacterized protein</fullName>
    </submittedName>
</protein>
<dbReference type="Proteomes" id="UP000821866">
    <property type="component" value="Chromosome 10"/>
</dbReference>
<comment type="caution">
    <text evidence="1">The sequence shown here is derived from an EMBL/GenBank/DDBJ whole genome shotgun (WGS) entry which is preliminary data.</text>
</comment>
<reference evidence="1" key="2">
    <citation type="submission" date="2021-09" db="EMBL/GenBank/DDBJ databases">
        <authorList>
            <person name="Jia N."/>
            <person name="Wang J."/>
            <person name="Shi W."/>
            <person name="Du L."/>
            <person name="Sun Y."/>
            <person name="Zhan W."/>
            <person name="Jiang J."/>
            <person name="Wang Q."/>
            <person name="Zhang B."/>
            <person name="Ji P."/>
            <person name="Sakyi L.B."/>
            <person name="Cui X."/>
            <person name="Yuan T."/>
            <person name="Jiang B."/>
            <person name="Yang W."/>
            <person name="Lam T.T.-Y."/>
            <person name="Chang Q."/>
            <person name="Ding S."/>
            <person name="Wang X."/>
            <person name="Zhu J."/>
            <person name="Ruan X."/>
            <person name="Zhao L."/>
            <person name="Wei J."/>
            <person name="Que T."/>
            <person name="Du C."/>
            <person name="Cheng J."/>
            <person name="Dai P."/>
            <person name="Han X."/>
            <person name="Huang E."/>
            <person name="Gao Y."/>
            <person name="Liu J."/>
            <person name="Shao H."/>
            <person name="Ye R."/>
            <person name="Li L."/>
            <person name="Wei W."/>
            <person name="Wang X."/>
            <person name="Wang C."/>
            <person name="Huo Q."/>
            <person name="Li W."/>
            <person name="Guo W."/>
            <person name="Chen H."/>
            <person name="Chen S."/>
            <person name="Zhou L."/>
            <person name="Zhou L."/>
            <person name="Ni X."/>
            <person name="Tian J."/>
            <person name="Zhou Y."/>
            <person name="Sheng Y."/>
            <person name="Liu T."/>
            <person name="Pan Y."/>
            <person name="Xia L."/>
            <person name="Li J."/>
            <person name="Zhao F."/>
            <person name="Cao W."/>
        </authorList>
    </citation>
    <scope>NUCLEOTIDE SEQUENCE</scope>
    <source>
        <strain evidence="1">Rmic-2018</strain>
        <tissue evidence="1">Larvae</tissue>
    </source>
</reference>
<dbReference type="AlphaFoldDB" id="A0A9J6EPS7"/>
<sequence length="207" mass="23212">MVFVSSRHASDATPGADLPGLYSEARAALLCLDSCVFERVRRLSVTKLGRRGTVWAKQHVDDAVAALNGITTNMEKSLSESVEMLSLSLDQWSYLKRNFTAGLDGVKDMLPNVRKMVYSDIGAYFDHARVEVRENIGDCRPFYILYSKTVDAVCTHGFRRFGRWGCLKSVSTPFLTRPDDVSSVANTDQWCYRQSTGKEAMDNYSDL</sequence>
<accession>A0A9J6EPS7</accession>
<gene>
    <name evidence="1" type="ORF">HPB51_000536</name>
</gene>
<name>A0A9J6EPS7_RHIMP</name>
<dbReference type="EMBL" id="JABSTU010000002">
    <property type="protein sequence ID" value="KAH8036434.1"/>
    <property type="molecule type" value="Genomic_DNA"/>
</dbReference>
<reference evidence="1" key="1">
    <citation type="journal article" date="2020" name="Cell">
        <title>Large-Scale Comparative Analyses of Tick Genomes Elucidate Their Genetic Diversity and Vector Capacities.</title>
        <authorList>
            <consortium name="Tick Genome and Microbiome Consortium (TIGMIC)"/>
            <person name="Jia N."/>
            <person name="Wang J."/>
            <person name="Shi W."/>
            <person name="Du L."/>
            <person name="Sun Y."/>
            <person name="Zhan W."/>
            <person name="Jiang J.F."/>
            <person name="Wang Q."/>
            <person name="Zhang B."/>
            <person name="Ji P."/>
            <person name="Bell-Sakyi L."/>
            <person name="Cui X.M."/>
            <person name="Yuan T.T."/>
            <person name="Jiang B.G."/>
            <person name="Yang W.F."/>
            <person name="Lam T.T."/>
            <person name="Chang Q.C."/>
            <person name="Ding S.J."/>
            <person name="Wang X.J."/>
            <person name="Zhu J.G."/>
            <person name="Ruan X.D."/>
            <person name="Zhao L."/>
            <person name="Wei J.T."/>
            <person name="Ye R.Z."/>
            <person name="Que T.C."/>
            <person name="Du C.H."/>
            <person name="Zhou Y.H."/>
            <person name="Cheng J.X."/>
            <person name="Dai P.F."/>
            <person name="Guo W.B."/>
            <person name="Han X.H."/>
            <person name="Huang E.J."/>
            <person name="Li L.F."/>
            <person name="Wei W."/>
            <person name="Gao Y.C."/>
            <person name="Liu J.Z."/>
            <person name="Shao H.Z."/>
            <person name="Wang X."/>
            <person name="Wang C.C."/>
            <person name="Yang T.C."/>
            <person name="Huo Q.B."/>
            <person name="Li W."/>
            <person name="Chen H.Y."/>
            <person name="Chen S.E."/>
            <person name="Zhou L.G."/>
            <person name="Ni X.B."/>
            <person name="Tian J.H."/>
            <person name="Sheng Y."/>
            <person name="Liu T."/>
            <person name="Pan Y.S."/>
            <person name="Xia L.Y."/>
            <person name="Li J."/>
            <person name="Zhao F."/>
            <person name="Cao W.C."/>
        </authorList>
    </citation>
    <scope>NUCLEOTIDE SEQUENCE</scope>
    <source>
        <strain evidence="1">Rmic-2018</strain>
    </source>
</reference>